<sequence>MPVATANRPVPVLYKVTDRPVFLSAMPHIATRTEFIVTAGESPKRLDHFLANREPYFSRTALQRLIEDGHITVGGQVVKPSHKVRPGDCVVLVVPRPEPVAINPEPIPLVILYEDEFLLVLNKPAGLVVHPAPGHWTGTLVNALLHHMQRGEGHLSTIGGKERPGLVHRLDKETTGILVVAKNDQAHRILAGQFKAHSIIRVYEAFVWEGPKTREGRIELSIGRDTKDRKTFSARTTNPKESLTSYRVKERFGAAAAHVELFPGTGRTHQLRVHLKAIGCPILGDQTYGGKKVMVVGGIGIPRVMLHAKVLGFVHPVSNKMVTFSAELPEDMMTVLNALKGKEDE</sequence>
<dbReference type="Gene3D" id="3.10.290.10">
    <property type="entry name" value="RNA-binding S4 domain"/>
    <property type="match status" value="1"/>
</dbReference>
<dbReference type="InterPro" id="IPR002942">
    <property type="entry name" value="S4_RNA-bd"/>
</dbReference>
<dbReference type="KEGG" id="nall:PP769_04275"/>
<evidence type="ECO:0000256" key="2">
    <source>
        <dbReference type="ARBA" id="ARBA00023235"/>
    </source>
</evidence>
<evidence type="ECO:0000259" key="6">
    <source>
        <dbReference type="SMART" id="SM00363"/>
    </source>
</evidence>
<proteinExistence type="inferred from homology"/>
<evidence type="ECO:0000256" key="3">
    <source>
        <dbReference type="PIRSR" id="PIRSR606225-1"/>
    </source>
</evidence>
<evidence type="ECO:0000313" key="8">
    <source>
        <dbReference type="Proteomes" id="UP001302719"/>
    </source>
</evidence>
<reference evidence="7 8" key="1">
    <citation type="submission" date="2023-01" db="EMBL/GenBank/DDBJ databases">
        <title>Cultivation and genomic characterization of new, ubiquitous marine nitrite-oxidizing bacteria from the Nitrospirales.</title>
        <authorList>
            <person name="Mueller A.J."/>
            <person name="Daebeler A."/>
            <person name="Herbold C.W."/>
            <person name="Kirkegaard R.H."/>
            <person name="Daims H."/>
        </authorList>
    </citation>
    <scope>NUCLEOTIDE SEQUENCE [LARGE SCALE GENOMIC DNA]</scope>
    <source>
        <strain evidence="7 8">VA</strain>
    </source>
</reference>
<dbReference type="PROSITE" id="PS50889">
    <property type="entry name" value="S4"/>
    <property type="match status" value="1"/>
</dbReference>
<dbReference type="CDD" id="cd02869">
    <property type="entry name" value="PseudoU_synth_RluA_like"/>
    <property type="match status" value="1"/>
</dbReference>
<dbReference type="Pfam" id="PF01479">
    <property type="entry name" value="S4"/>
    <property type="match status" value="1"/>
</dbReference>
<dbReference type="CDD" id="cd00165">
    <property type="entry name" value="S4"/>
    <property type="match status" value="1"/>
</dbReference>
<dbReference type="EMBL" id="CP116967">
    <property type="protein sequence ID" value="WNM58991.1"/>
    <property type="molecule type" value="Genomic_DNA"/>
</dbReference>
<feature type="domain" description="RNA-binding S4" evidence="6">
    <location>
        <begin position="44"/>
        <end position="106"/>
    </location>
</feature>
<keyword evidence="2 5" id="KW-0413">Isomerase</keyword>
<dbReference type="InterPro" id="IPR006225">
    <property type="entry name" value="PsdUridine_synth_RluC/D"/>
</dbReference>
<evidence type="ECO:0000256" key="5">
    <source>
        <dbReference type="RuleBase" id="RU362028"/>
    </source>
</evidence>
<protein>
    <recommendedName>
        <fullName evidence="5">Pseudouridine synthase</fullName>
        <ecNumber evidence="5">5.4.99.-</ecNumber>
    </recommendedName>
</protein>
<dbReference type="Gene3D" id="3.30.2350.10">
    <property type="entry name" value="Pseudouridine synthase"/>
    <property type="match status" value="1"/>
</dbReference>
<gene>
    <name evidence="7" type="ORF">PP769_04275</name>
</gene>
<dbReference type="SMART" id="SM00363">
    <property type="entry name" value="S4"/>
    <property type="match status" value="1"/>
</dbReference>
<dbReference type="PROSITE" id="PS01129">
    <property type="entry name" value="PSI_RLU"/>
    <property type="match status" value="1"/>
</dbReference>
<keyword evidence="8" id="KW-1185">Reference proteome</keyword>
<dbReference type="Pfam" id="PF00849">
    <property type="entry name" value="PseudoU_synth_2"/>
    <property type="match status" value="1"/>
</dbReference>
<dbReference type="RefSeq" id="WP_312645595.1">
    <property type="nucleotide sequence ID" value="NZ_CP116967.1"/>
</dbReference>
<dbReference type="InterPro" id="IPR036986">
    <property type="entry name" value="S4_RNA-bd_sf"/>
</dbReference>
<comment type="similarity">
    <text evidence="1 5">Belongs to the pseudouridine synthase RluA family.</text>
</comment>
<dbReference type="InterPro" id="IPR020103">
    <property type="entry name" value="PsdUridine_synth_cat_dom_sf"/>
</dbReference>
<evidence type="ECO:0000313" key="7">
    <source>
        <dbReference type="EMBL" id="WNM58991.1"/>
    </source>
</evidence>
<dbReference type="PANTHER" id="PTHR21600:SF44">
    <property type="entry name" value="RIBOSOMAL LARGE SUBUNIT PSEUDOURIDINE SYNTHASE D"/>
    <property type="match status" value="1"/>
</dbReference>
<accession>A0AA96GJY1</accession>
<dbReference type="GO" id="GO:0120159">
    <property type="term" value="F:rRNA pseudouridine synthase activity"/>
    <property type="evidence" value="ECO:0007669"/>
    <property type="project" value="UniProtKB-ARBA"/>
</dbReference>
<dbReference type="Proteomes" id="UP001302719">
    <property type="component" value="Chromosome"/>
</dbReference>
<evidence type="ECO:0000256" key="1">
    <source>
        <dbReference type="ARBA" id="ARBA00010876"/>
    </source>
</evidence>
<dbReference type="SUPFAM" id="SSF55174">
    <property type="entry name" value="Alpha-L RNA-binding motif"/>
    <property type="match status" value="1"/>
</dbReference>
<dbReference type="GO" id="GO:0000455">
    <property type="term" value="P:enzyme-directed rRNA pseudouridine synthesis"/>
    <property type="evidence" value="ECO:0007669"/>
    <property type="project" value="UniProtKB-ARBA"/>
</dbReference>
<feature type="active site" evidence="3">
    <location>
        <position position="171"/>
    </location>
</feature>
<keyword evidence="4" id="KW-0694">RNA-binding</keyword>
<dbReference type="NCBIfam" id="TIGR00005">
    <property type="entry name" value="rluA_subfam"/>
    <property type="match status" value="1"/>
</dbReference>
<dbReference type="InterPro" id="IPR050188">
    <property type="entry name" value="RluA_PseudoU_synthase"/>
</dbReference>
<dbReference type="GO" id="GO:0003723">
    <property type="term" value="F:RNA binding"/>
    <property type="evidence" value="ECO:0007669"/>
    <property type="project" value="UniProtKB-KW"/>
</dbReference>
<evidence type="ECO:0000256" key="4">
    <source>
        <dbReference type="PROSITE-ProRule" id="PRU00182"/>
    </source>
</evidence>
<dbReference type="InterPro" id="IPR006224">
    <property type="entry name" value="PsdUridine_synth_RluA-like_CS"/>
</dbReference>
<name>A0AA96GJY1_9BACT</name>
<comment type="catalytic activity">
    <reaction evidence="5">
        <text>a uridine in RNA = a pseudouridine in RNA</text>
        <dbReference type="Rhea" id="RHEA:48348"/>
        <dbReference type="Rhea" id="RHEA-COMP:12068"/>
        <dbReference type="Rhea" id="RHEA-COMP:12069"/>
        <dbReference type="ChEBI" id="CHEBI:65314"/>
        <dbReference type="ChEBI" id="CHEBI:65315"/>
    </reaction>
</comment>
<dbReference type="AlphaFoldDB" id="A0AA96GJY1"/>
<organism evidence="7 8">
    <name type="scientific">Candidatus Nitrospira allomarina</name>
    <dbReference type="NCBI Taxonomy" id="3020900"/>
    <lineage>
        <taxon>Bacteria</taxon>
        <taxon>Pseudomonadati</taxon>
        <taxon>Nitrospirota</taxon>
        <taxon>Nitrospiria</taxon>
        <taxon>Nitrospirales</taxon>
        <taxon>Nitrospiraceae</taxon>
        <taxon>Nitrospira</taxon>
    </lineage>
</organism>
<dbReference type="SUPFAM" id="SSF55120">
    <property type="entry name" value="Pseudouridine synthase"/>
    <property type="match status" value="1"/>
</dbReference>
<comment type="function">
    <text evidence="5">Responsible for synthesis of pseudouridine from uracil.</text>
</comment>
<dbReference type="InterPro" id="IPR006145">
    <property type="entry name" value="PsdUridine_synth_RsuA/RluA"/>
</dbReference>
<dbReference type="PANTHER" id="PTHR21600">
    <property type="entry name" value="MITOCHONDRIAL RNA PSEUDOURIDINE SYNTHASE"/>
    <property type="match status" value="1"/>
</dbReference>
<dbReference type="EC" id="5.4.99.-" evidence="5"/>